<dbReference type="GO" id="GO:0089718">
    <property type="term" value="P:amino acid import across plasma membrane"/>
    <property type="evidence" value="ECO:0007669"/>
    <property type="project" value="TreeGrafter"/>
</dbReference>
<evidence type="ECO:0000313" key="21">
    <source>
        <dbReference type="Proteomes" id="UP000694866"/>
    </source>
</evidence>
<feature type="disulfide bond" evidence="15">
    <location>
        <begin position="164"/>
        <end position="172"/>
    </location>
</feature>
<dbReference type="PROSITE" id="PS00754">
    <property type="entry name" value="NA_NEUROTRAN_SYMP_2"/>
    <property type="match status" value="1"/>
</dbReference>
<dbReference type="PRINTS" id="PR00176">
    <property type="entry name" value="NANEUSMPORT"/>
</dbReference>
<evidence type="ECO:0000256" key="15">
    <source>
        <dbReference type="PIRSR" id="PIRSR600175-2"/>
    </source>
</evidence>
<dbReference type="Proteomes" id="UP000694866">
    <property type="component" value="Unplaced"/>
</dbReference>
<keyword evidence="10 18" id="KW-0472">Membrane</keyword>
<feature type="transmembrane region" description="Helical" evidence="18">
    <location>
        <begin position="325"/>
        <end position="347"/>
    </location>
</feature>
<reference evidence="19" key="1">
    <citation type="submission" date="2015-01" db="EMBL/GenBank/DDBJ databases">
        <title>Transcriptome Assembly of Fopius arisanus.</title>
        <authorList>
            <person name="Geib S."/>
        </authorList>
    </citation>
    <scope>NUCLEOTIDE SEQUENCE</scope>
</reference>
<keyword evidence="12" id="KW-0739">Sodium transport</keyword>
<evidence type="ECO:0000313" key="19">
    <source>
        <dbReference type="EMBL" id="JAG83040.1"/>
    </source>
</evidence>
<evidence type="ECO:0000256" key="2">
    <source>
        <dbReference type="ARBA" id="ARBA00006459"/>
    </source>
</evidence>
<dbReference type="CDD" id="cd10324">
    <property type="entry name" value="SLC6sbd"/>
    <property type="match status" value="1"/>
</dbReference>
<keyword evidence="21" id="KW-1185">Reference proteome</keyword>
<feature type="binding site" evidence="14">
    <location>
        <position position="66"/>
    </location>
    <ligand>
        <name>Na(+)</name>
        <dbReference type="ChEBI" id="CHEBI:29101"/>
        <label>1</label>
    </ligand>
</feature>
<evidence type="ECO:0000256" key="17">
    <source>
        <dbReference type="SAM" id="MobiDB-lite"/>
    </source>
</evidence>
<keyword evidence="6" id="KW-0029">Amino-acid transport</keyword>
<dbReference type="EMBL" id="GBYB01013274">
    <property type="protein sequence ID" value="JAG83041.1"/>
    <property type="molecule type" value="Transcribed_RNA"/>
</dbReference>
<feature type="transmembrane region" description="Helical" evidence="18">
    <location>
        <begin position="289"/>
        <end position="313"/>
    </location>
</feature>
<feature type="transmembrane region" description="Helical" evidence="18">
    <location>
        <begin position="80"/>
        <end position="100"/>
    </location>
</feature>
<dbReference type="GO" id="GO:0005886">
    <property type="term" value="C:plasma membrane"/>
    <property type="evidence" value="ECO:0007669"/>
    <property type="project" value="TreeGrafter"/>
</dbReference>
<evidence type="ECO:0000256" key="16">
    <source>
        <dbReference type="RuleBase" id="RU003732"/>
    </source>
</evidence>
<gene>
    <name evidence="19" type="primary">NAAT1_4</name>
    <name evidence="22" type="synonym">LOC105267549</name>
    <name evidence="20" type="synonym">NAAT1_2</name>
    <name evidence="19" type="ORF">g.8465</name>
    <name evidence="20" type="ORF">g.8468</name>
</gene>
<keyword evidence="4 16" id="KW-0812">Transmembrane</keyword>
<feature type="transmembrane region" description="Helical" evidence="18">
    <location>
        <begin position="501"/>
        <end position="525"/>
    </location>
</feature>
<keyword evidence="9" id="KW-0406">Ion transport</keyword>
<keyword evidence="15" id="KW-1015">Disulfide bond</keyword>
<feature type="transmembrane region" description="Helical" evidence="18">
    <location>
        <begin position="216"/>
        <end position="234"/>
    </location>
</feature>
<evidence type="ECO:0000256" key="4">
    <source>
        <dbReference type="ARBA" id="ARBA00022692"/>
    </source>
</evidence>
<dbReference type="PROSITE" id="PS00610">
    <property type="entry name" value="NA_NEUROTRAN_SYMP_1"/>
    <property type="match status" value="1"/>
</dbReference>
<dbReference type="InterPro" id="IPR037272">
    <property type="entry name" value="SNS_sf"/>
</dbReference>
<accession>A0A9R1U1K4</accession>
<evidence type="ECO:0000256" key="13">
    <source>
        <dbReference type="ARBA" id="ARBA00037785"/>
    </source>
</evidence>
<dbReference type="KEGG" id="fas:105267549"/>
<dbReference type="GO" id="GO:0005283">
    <property type="term" value="F:amino acid:sodium symporter activity"/>
    <property type="evidence" value="ECO:0007669"/>
    <property type="project" value="TreeGrafter"/>
</dbReference>
<feature type="region of interest" description="Disordered" evidence="17">
    <location>
        <begin position="1"/>
        <end position="44"/>
    </location>
</feature>
<evidence type="ECO:0000256" key="3">
    <source>
        <dbReference type="ARBA" id="ARBA00022448"/>
    </source>
</evidence>
<evidence type="ECO:0000256" key="5">
    <source>
        <dbReference type="ARBA" id="ARBA00022847"/>
    </source>
</evidence>
<reference evidence="22" key="2">
    <citation type="submission" date="2025-04" db="UniProtKB">
        <authorList>
            <consortium name="RefSeq"/>
        </authorList>
    </citation>
    <scope>IDENTIFICATION</scope>
    <source>
        <strain evidence="22">USDA-PBARC FA_bdor</strain>
        <tissue evidence="22">Whole organism</tissue>
    </source>
</reference>
<keyword evidence="3 16" id="KW-0813">Transport</keyword>
<evidence type="ECO:0000256" key="7">
    <source>
        <dbReference type="ARBA" id="ARBA00022989"/>
    </source>
</evidence>
<dbReference type="GO" id="GO:0046872">
    <property type="term" value="F:metal ion binding"/>
    <property type="evidence" value="ECO:0007669"/>
    <property type="project" value="UniProtKB-KW"/>
</dbReference>
<evidence type="ECO:0000256" key="11">
    <source>
        <dbReference type="ARBA" id="ARBA00023180"/>
    </source>
</evidence>
<evidence type="ECO:0000256" key="14">
    <source>
        <dbReference type="PIRSR" id="PIRSR600175-1"/>
    </source>
</evidence>
<comment type="function">
    <text evidence="13">Unusual broad substrate spectrum amino acid:sodium cotransporter that promotes absorption of the D isomers of essential amino acids. Neutral amino acids are the preferred substrates, especially methionine and phenylalanine.</text>
</comment>
<dbReference type="PROSITE" id="PS50267">
    <property type="entry name" value="NA_NEUROTRAN_SYMP_3"/>
    <property type="match status" value="1"/>
</dbReference>
<dbReference type="InterPro" id="IPR000175">
    <property type="entry name" value="Na/ntran_symport"/>
</dbReference>
<evidence type="ECO:0000256" key="9">
    <source>
        <dbReference type="ARBA" id="ARBA00023065"/>
    </source>
</evidence>
<feature type="transmembrane region" description="Helical" evidence="18">
    <location>
        <begin position="387"/>
        <end position="413"/>
    </location>
</feature>
<feature type="transmembrane region" description="Helical" evidence="18">
    <location>
        <begin position="132"/>
        <end position="153"/>
    </location>
</feature>
<evidence type="ECO:0000256" key="18">
    <source>
        <dbReference type="SAM" id="Phobius"/>
    </source>
</evidence>
<feature type="transmembrane region" description="Helical" evidence="18">
    <location>
        <begin position="246"/>
        <end position="277"/>
    </location>
</feature>
<evidence type="ECO:0000256" key="12">
    <source>
        <dbReference type="ARBA" id="ARBA00023201"/>
    </source>
</evidence>
<dbReference type="AlphaFoldDB" id="A0A0C9QFL7"/>
<dbReference type="EMBL" id="GBYB01013273">
    <property type="protein sequence ID" value="JAG83040.1"/>
    <property type="molecule type" value="Transcribed_RNA"/>
</dbReference>
<keyword evidence="14" id="KW-0479">Metal-binding</keyword>
<feature type="binding site" evidence="14">
    <location>
        <position position="62"/>
    </location>
    <ligand>
        <name>Na(+)</name>
        <dbReference type="ChEBI" id="CHEBI:29101"/>
        <label>1</label>
    </ligand>
</feature>
<feature type="compositionally biased region" description="Polar residues" evidence="17">
    <location>
        <begin position="1"/>
        <end position="11"/>
    </location>
</feature>
<dbReference type="GO" id="GO:0015179">
    <property type="term" value="F:L-amino acid transmembrane transporter activity"/>
    <property type="evidence" value="ECO:0007669"/>
    <property type="project" value="TreeGrafter"/>
</dbReference>
<feature type="transmembrane region" description="Helical" evidence="18">
    <location>
        <begin position="537"/>
        <end position="559"/>
    </location>
</feature>
<keyword evidence="11" id="KW-0325">Glycoprotein</keyword>
<organism evidence="19">
    <name type="scientific">Fopius arisanus</name>
    <dbReference type="NCBI Taxonomy" id="64838"/>
    <lineage>
        <taxon>Eukaryota</taxon>
        <taxon>Metazoa</taxon>
        <taxon>Ecdysozoa</taxon>
        <taxon>Arthropoda</taxon>
        <taxon>Hexapoda</taxon>
        <taxon>Insecta</taxon>
        <taxon>Pterygota</taxon>
        <taxon>Neoptera</taxon>
        <taxon>Endopterygota</taxon>
        <taxon>Hymenoptera</taxon>
        <taxon>Apocrita</taxon>
        <taxon>Ichneumonoidea</taxon>
        <taxon>Braconidae</taxon>
        <taxon>Opiinae</taxon>
        <taxon>Fopius</taxon>
    </lineage>
</organism>
<dbReference type="PANTHER" id="PTHR11616:SF321">
    <property type="entry name" value="SODIUM-DEPENDENT NUTRIENT AMINO ACID TRANSPORTER 1-RELATED"/>
    <property type="match status" value="1"/>
</dbReference>
<name>A0A0C9QFL7_9HYME</name>
<dbReference type="PANTHER" id="PTHR11616">
    <property type="entry name" value="SODIUM/CHLORIDE DEPENDENT TRANSPORTER"/>
    <property type="match status" value="1"/>
</dbReference>
<sequence length="613" mass="68598">MEKFSNGTHNGHVNEGLDTGEKFPEDIETPVPQESSPATQSEEKPEWSGNLQFLMACIATSVGLGNVWRFPYTAYENGGGAFLIPYIIVLIIIGKPFYYMEAAMGQFTSRSCAGLWDLTPAMRGLGFGQAFVGSYVVSYYCSLMALALFYLVASFQGELPWTYCWDQWTDPCVSQHSNLSEVQASGVKVTGSAELYFRKEVLRETDYIESGIGLPSWRLTICLALTWLSVFIVLHRGIQDTGKAVYFLAIFPYIIMIALLIRAVTLEGAGSGIMFFITPNWDKLWDPHVWYAAITQCFFSLSVCFGPIVTYSSHNRFFHPMHRDVMIVTTLDTLTSLMAGCTIFAILGNLAYEMGTDDIASVVKGGTGLAFISYPDALGRFSFVPQVFSVLFFIMIFVLGLGTAMALAGTVFLAACEYLPNAKKWLVTLVISVIGFAVGLIYITPGGQWLVALVDYYGGTLVAIVVGVLEIISVCWIYGLSNFLNDVEFMLGVRPGVHWRLCWLLITPGLMIVIMIYTFCIYSPLKYDGKYYPDWAYVVGWILFSLAMVQIPGWVVYYVDKQYKLSILEAIKTAFTPATTWGPKCQQHRESWHQFVEEKRSKHKKGLKHLLFD</sequence>
<comment type="subcellular location">
    <subcellularLocation>
        <location evidence="1">Membrane</location>
        <topology evidence="1">Multi-pass membrane protein</topology>
    </subcellularLocation>
</comment>
<evidence type="ECO:0000313" key="20">
    <source>
        <dbReference type="EMBL" id="JAG83041.1"/>
    </source>
</evidence>
<protein>
    <recommendedName>
        <fullName evidence="16">Transporter</fullName>
    </recommendedName>
</protein>
<evidence type="ECO:0000313" key="22">
    <source>
        <dbReference type="RefSeq" id="XP_011304784.1"/>
    </source>
</evidence>
<dbReference type="GeneID" id="105267549"/>
<evidence type="ECO:0000256" key="8">
    <source>
        <dbReference type="ARBA" id="ARBA00023053"/>
    </source>
</evidence>
<evidence type="ECO:0000256" key="6">
    <source>
        <dbReference type="ARBA" id="ARBA00022970"/>
    </source>
</evidence>
<evidence type="ECO:0000256" key="10">
    <source>
        <dbReference type="ARBA" id="ARBA00023136"/>
    </source>
</evidence>
<evidence type="ECO:0000256" key="1">
    <source>
        <dbReference type="ARBA" id="ARBA00004141"/>
    </source>
</evidence>
<accession>A0A0C9QFL7</accession>
<proteinExistence type="inferred from homology"/>
<keyword evidence="5 16" id="KW-0769">Symport</keyword>
<dbReference type="Pfam" id="PF00209">
    <property type="entry name" value="SNF"/>
    <property type="match status" value="1"/>
</dbReference>
<feature type="transmembrane region" description="Helical" evidence="18">
    <location>
        <begin position="456"/>
        <end position="480"/>
    </location>
</feature>
<dbReference type="RefSeq" id="XP_011304784.1">
    <property type="nucleotide sequence ID" value="XM_011306482.1"/>
</dbReference>
<feature type="binding site" evidence="14">
    <location>
        <position position="399"/>
    </location>
    <ligand>
        <name>Na(+)</name>
        <dbReference type="ChEBI" id="CHEBI:29101"/>
        <label>1</label>
    </ligand>
</feature>
<dbReference type="OrthoDB" id="6581954at2759"/>
<feature type="binding site" evidence="14">
    <location>
        <position position="300"/>
    </location>
    <ligand>
        <name>Na(+)</name>
        <dbReference type="ChEBI" id="CHEBI:29101"/>
        <label>1</label>
    </ligand>
</feature>
<comment type="similarity">
    <text evidence="2 16">Belongs to the sodium:neurotransmitter symporter (SNF) (TC 2.A.22) family.</text>
</comment>
<keyword evidence="8 14" id="KW-0915">Sodium</keyword>
<dbReference type="SUPFAM" id="SSF161070">
    <property type="entry name" value="SNF-like"/>
    <property type="match status" value="1"/>
</dbReference>
<feature type="transmembrane region" description="Helical" evidence="18">
    <location>
        <begin position="425"/>
        <end position="444"/>
    </location>
</feature>
<keyword evidence="7 18" id="KW-1133">Transmembrane helix</keyword>